<protein>
    <recommendedName>
        <fullName evidence="3">Restriction endonuclease type IV Mrr domain-containing protein</fullName>
    </recommendedName>
</protein>
<evidence type="ECO:0000313" key="1">
    <source>
        <dbReference type="EMBL" id="MFL0161144.1"/>
    </source>
</evidence>
<gene>
    <name evidence="1" type="ORF">U0R11_01930</name>
</gene>
<dbReference type="Proteomes" id="UP001623558">
    <property type="component" value="Unassembled WGS sequence"/>
</dbReference>
<evidence type="ECO:0000313" key="2">
    <source>
        <dbReference type="Proteomes" id="UP001623558"/>
    </source>
</evidence>
<accession>A0ABW8RR36</accession>
<name>A0ABW8RR36_9BACT</name>
<proteinExistence type="predicted"/>
<keyword evidence="2" id="KW-1185">Reference proteome</keyword>
<dbReference type="EMBL" id="JBEWZH010000001">
    <property type="protein sequence ID" value="MFL0161144.1"/>
    <property type="molecule type" value="Genomic_DNA"/>
</dbReference>
<organism evidence="1 2">
    <name type="scientific">Aquirufa salirivi</name>
    <dbReference type="NCBI Taxonomy" id="3104729"/>
    <lineage>
        <taxon>Bacteria</taxon>
        <taxon>Pseudomonadati</taxon>
        <taxon>Bacteroidota</taxon>
        <taxon>Cytophagia</taxon>
        <taxon>Cytophagales</taxon>
        <taxon>Flectobacillaceae</taxon>
        <taxon>Aquirufa</taxon>
    </lineage>
</organism>
<dbReference type="RefSeq" id="WP_406749548.1">
    <property type="nucleotide sequence ID" value="NZ_JBEWZH010000001.1"/>
</dbReference>
<reference evidence="1 2" key="1">
    <citation type="submission" date="2024-07" db="EMBL/GenBank/DDBJ databases">
        <authorList>
            <person name="Pitt A."/>
            <person name="Hahn M.W."/>
        </authorList>
    </citation>
    <scope>NUCLEOTIDE SEQUENCE [LARGE SCALE GENOMIC DNA]</scope>
    <source>
        <strain evidence="1 2">1-SAACH-A3</strain>
    </source>
</reference>
<evidence type="ECO:0008006" key="3">
    <source>
        <dbReference type="Google" id="ProtNLM"/>
    </source>
</evidence>
<comment type="caution">
    <text evidence="1">The sequence shown here is derived from an EMBL/GenBank/DDBJ whole genome shotgun (WGS) entry which is preliminary data.</text>
</comment>
<sequence>MSATNQLILLLESLEKKEFDKIVKTYLRFEYGFEKIVITDGKDDIGIDLKVFDFGEQQIQYQLTTQKSSTVNESKSFESKLFADLEKAQINCRDYGYKDILVFFYSKKLTNKKIREFQHIALQKYNISLTIIDANRLAEESDNYPQIQSLLVQFSGLDKIQINNSKFDNNLFYDLLSFGKPTEFKTQIIDSFVLQHFYLNEIVTKAEIISCCEEKFNVSENEVFYDKLLSRFSTEKKIVKNKEDNNYSLTVDERESLKAKNQLFEYEKKIFINQINLILEKFGQNEYLEEYIEQLKQLYVDNFSDLSEILTNEIDFHTSLISKSFIRFIEAKFVRDTETAKCLSLELLKFCSNNKFIQKIAATIIYSDKIDNQQLENYLSQKKKIFIDTSVGLYALCYFFKPNCDFNNFYFKAVKNLIEFSIKEKLSLFISERYIWEIQNQVKDAFRLIPFTNISNFASLGSSRNVFYNFYNYLVSVQLVDEEISFLQFLEKFGFKESLTKDSFNSIIHHCLANINIKKQELVKDYNIEEVSDIFEEVMIKYFKNKTNFAKTCDSIMLKFLADKDVEIHPSQPIFLTWDKTFFEAHNQYIERYPDSQNWLTLTPNRIVDVYALLKFSINSETITENLLALISDDIIDNTHSLVDTLGIILNLENEVGLEYTSRLANVREKEINQIESFEVIPPDNFEGKAVIDDIMFNLTKHFTEEVKRKDDFRALFTKKELIDTVIGLLQNSIKDFYVNKKLNDSIYLDFQKIMDLPVDVKIIEN</sequence>